<dbReference type="RefSeq" id="XP_027121717.1">
    <property type="nucleotide sequence ID" value="XM_027265916.1"/>
</dbReference>
<feature type="region of interest" description="Disordered" evidence="2">
    <location>
        <begin position="127"/>
        <end position="150"/>
    </location>
</feature>
<feature type="domain" description="SAM" evidence="3">
    <location>
        <begin position="250"/>
        <end position="308"/>
    </location>
</feature>
<sequence length="363" mass="41366">MVIFSVNSKRIRRPNVRLWEIGDLPAAFARASYHRSGASLGQKRWKRKFSDVGESEYLQFSTEKQPEHTILDPSVSPRIINDIQHNRENKDPNSLKVASEFVNSDERNMTNCNLDFGTITRRSRLMKRRKRNPNSTCSLFGNPWNSKTGRQKTVQDEKGYGWNQNVACTSAADLDIFPVNGFKDSSQNETSARSKEAWENEIDDLNSRGPLQKPRGFSIEGACYEENATFLQFARGHNDKESSGCDVNGVSLWLEELGLGKFAELFEMHEVDEETLPFLTFEDLKDMGIVSVGPRRKLFNAIQQLKGGRHVGVCIKLMSFKIKGNMSCPFDVCWHHLILVMVGRTSSFMFGMLVFRKLWGYTA</sequence>
<reference evidence="5" key="2">
    <citation type="submission" date="2025-04" db="UniProtKB">
        <authorList>
            <consortium name="RefSeq"/>
        </authorList>
    </citation>
    <scope>IDENTIFICATION</scope>
    <source>
        <tissue evidence="5 6">Leaves</tissue>
    </source>
</reference>
<evidence type="ECO:0000313" key="4">
    <source>
        <dbReference type="Proteomes" id="UP001652660"/>
    </source>
</evidence>
<organism evidence="4 5">
    <name type="scientific">Coffea arabica</name>
    <name type="common">Arabian coffee</name>
    <dbReference type="NCBI Taxonomy" id="13443"/>
    <lineage>
        <taxon>Eukaryota</taxon>
        <taxon>Viridiplantae</taxon>
        <taxon>Streptophyta</taxon>
        <taxon>Embryophyta</taxon>
        <taxon>Tracheophyta</taxon>
        <taxon>Spermatophyta</taxon>
        <taxon>Magnoliopsida</taxon>
        <taxon>eudicotyledons</taxon>
        <taxon>Gunneridae</taxon>
        <taxon>Pentapetalae</taxon>
        <taxon>asterids</taxon>
        <taxon>lamiids</taxon>
        <taxon>Gentianales</taxon>
        <taxon>Rubiaceae</taxon>
        <taxon>Ixoroideae</taxon>
        <taxon>Gardenieae complex</taxon>
        <taxon>Bertiereae - Coffeeae clade</taxon>
        <taxon>Coffeeae</taxon>
        <taxon>Coffea</taxon>
    </lineage>
</organism>
<protein>
    <submittedName>
        <fullName evidence="5">Uncharacterized protein LOC113738678 isoform X1</fullName>
    </submittedName>
    <submittedName>
        <fullName evidence="6">Uncharacterized protein isoform X1</fullName>
    </submittedName>
</protein>
<dbReference type="RefSeq" id="XP_071901882.1">
    <property type="nucleotide sequence ID" value="XM_072045781.1"/>
</dbReference>
<evidence type="ECO:0000313" key="6">
    <source>
        <dbReference type="RefSeq" id="XP_071901882.1"/>
    </source>
</evidence>
<dbReference type="Pfam" id="PF00536">
    <property type="entry name" value="SAM_1"/>
    <property type="match status" value="1"/>
</dbReference>
<proteinExistence type="predicted"/>
<dbReference type="PANTHER" id="PTHR10627">
    <property type="entry name" value="SCP160"/>
    <property type="match status" value="1"/>
</dbReference>
<gene>
    <name evidence="5 6" type="primary">LOC113738678</name>
</gene>
<evidence type="ECO:0000256" key="2">
    <source>
        <dbReference type="SAM" id="MobiDB-lite"/>
    </source>
</evidence>
<reference evidence="4" key="1">
    <citation type="journal article" date="2025" name="Foods">
        <title>Unveiling the Microbial Signatures of Arabica Coffee Cherries: Insights into Ripeness Specific Diversity, Functional Traits, and Implications for Quality and Safety.</title>
        <authorList>
            <consortium name="RefSeq"/>
            <person name="Tenea G.N."/>
            <person name="Cifuentes V."/>
            <person name="Reyes P."/>
            <person name="Cevallos-Vallejos M."/>
        </authorList>
    </citation>
    <scope>NUCLEOTIDE SEQUENCE [LARGE SCALE GENOMIC DNA]</scope>
</reference>
<accession>A0A6P6X749</accession>
<evidence type="ECO:0000259" key="3">
    <source>
        <dbReference type="PROSITE" id="PS50105"/>
    </source>
</evidence>
<dbReference type="SUPFAM" id="SSF47769">
    <property type="entry name" value="SAM/Pointed domain"/>
    <property type="match status" value="1"/>
</dbReference>
<evidence type="ECO:0000313" key="5">
    <source>
        <dbReference type="RefSeq" id="XP_027121717.1"/>
    </source>
</evidence>
<dbReference type="InterPro" id="IPR001660">
    <property type="entry name" value="SAM"/>
</dbReference>
<name>A0A6P6X749_COFAR</name>
<dbReference type="CDD" id="cd09487">
    <property type="entry name" value="SAM_superfamily"/>
    <property type="match status" value="1"/>
</dbReference>
<dbReference type="PROSITE" id="PS50105">
    <property type="entry name" value="SAM_DOMAIN"/>
    <property type="match status" value="1"/>
</dbReference>
<feature type="compositionally biased region" description="Polar residues" evidence="2">
    <location>
        <begin position="133"/>
        <end position="150"/>
    </location>
</feature>
<keyword evidence="4" id="KW-1185">Reference proteome</keyword>
<dbReference type="SMART" id="SM00454">
    <property type="entry name" value="SAM"/>
    <property type="match status" value="1"/>
</dbReference>
<dbReference type="Proteomes" id="UP001652660">
    <property type="component" value="Chromosome 4c"/>
</dbReference>
<dbReference type="AlphaFoldDB" id="A0A6P6X749"/>
<dbReference type="Gene3D" id="1.10.150.50">
    <property type="entry name" value="Transcription Factor, Ets-1"/>
    <property type="match status" value="1"/>
</dbReference>
<dbReference type="PANTHER" id="PTHR10627:SF69">
    <property type="entry name" value="PROTEIN BICAUDAL C"/>
    <property type="match status" value="1"/>
</dbReference>
<evidence type="ECO:0000256" key="1">
    <source>
        <dbReference type="ARBA" id="ARBA00022737"/>
    </source>
</evidence>
<dbReference type="OrthoDB" id="539213at2759"/>
<dbReference type="GeneID" id="113738678"/>
<keyword evidence="1" id="KW-0677">Repeat</keyword>
<dbReference type="InterPro" id="IPR013761">
    <property type="entry name" value="SAM/pointed_sf"/>
</dbReference>